<reference evidence="1" key="1">
    <citation type="submission" date="2022-11" db="EMBL/GenBank/DDBJ databases">
        <title>Nonomuraea corallina sp. nov., a new species of the genus Nonomuraea isolated from sea side sediment in Thai sea.</title>
        <authorList>
            <person name="Ngamcharungchit C."/>
            <person name="Matsumoto A."/>
            <person name="Suriyachadkun C."/>
            <person name="Panbangred W."/>
            <person name="Inahashi Y."/>
            <person name="Intra B."/>
        </authorList>
    </citation>
    <scope>NUCLEOTIDE SEQUENCE</scope>
    <source>
        <strain evidence="1">MCN248</strain>
    </source>
</reference>
<proteinExistence type="predicted"/>
<keyword evidence="2" id="KW-1185">Reference proteome</keyword>
<dbReference type="SUPFAM" id="SSF82607">
    <property type="entry name" value="YbaB-like"/>
    <property type="match status" value="1"/>
</dbReference>
<organism evidence="1 2">
    <name type="scientific">Nonomuraea corallina</name>
    <dbReference type="NCBI Taxonomy" id="2989783"/>
    <lineage>
        <taxon>Bacteria</taxon>
        <taxon>Bacillati</taxon>
        <taxon>Actinomycetota</taxon>
        <taxon>Actinomycetes</taxon>
        <taxon>Streptosporangiales</taxon>
        <taxon>Streptosporangiaceae</taxon>
        <taxon>Nonomuraea</taxon>
    </lineage>
</organism>
<gene>
    <name evidence="1" type="ORF">OUY22_34405</name>
</gene>
<accession>A0ABT4SMW0</accession>
<evidence type="ECO:0000313" key="1">
    <source>
        <dbReference type="EMBL" id="MDA0638527.1"/>
    </source>
</evidence>
<dbReference type="InterPro" id="IPR004401">
    <property type="entry name" value="YbaB/EbfC"/>
</dbReference>
<sequence>MRAYADELRQMFRQIQDSGLELHARAQTVQITEKSRDGLVSVTVNARGELVRLDLDPRVYRRPDARLLADTITQTTHRAVARAREQVMEIFEPVIPRAELQAHLDGDVEAALARLADRMEGKA</sequence>
<evidence type="ECO:0000313" key="2">
    <source>
        <dbReference type="Proteomes" id="UP001144036"/>
    </source>
</evidence>
<name>A0ABT4SMW0_9ACTN</name>
<protein>
    <submittedName>
        <fullName evidence="1">YbaB/EbfC family nucleoid-associated protein</fullName>
    </submittedName>
</protein>
<dbReference type="InterPro" id="IPR036894">
    <property type="entry name" value="YbaB-like_sf"/>
</dbReference>
<dbReference type="Gene3D" id="3.30.1310.10">
    <property type="entry name" value="Nucleoid-associated protein YbaB-like domain"/>
    <property type="match status" value="1"/>
</dbReference>
<dbReference type="Proteomes" id="UP001144036">
    <property type="component" value="Unassembled WGS sequence"/>
</dbReference>
<comment type="caution">
    <text evidence="1">The sequence shown here is derived from an EMBL/GenBank/DDBJ whole genome shotgun (WGS) entry which is preliminary data.</text>
</comment>
<dbReference type="RefSeq" id="WP_270159471.1">
    <property type="nucleotide sequence ID" value="NZ_JAPNNL010000246.1"/>
</dbReference>
<dbReference type="Pfam" id="PF02575">
    <property type="entry name" value="YbaB_DNA_bd"/>
    <property type="match status" value="1"/>
</dbReference>
<dbReference type="EMBL" id="JAPNNL010000246">
    <property type="protein sequence ID" value="MDA0638527.1"/>
    <property type="molecule type" value="Genomic_DNA"/>
</dbReference>